<dbReference type="PANTHER" id="PTHR45873:SF1">
    <property type="entry name" value="DNA POLYMERASE ETA"/>
    <property type="match status" value="1"/>
</dbReference>
<evidence type="ECO:0000256" key="11">
    <source>
        <dbReference type="ARBA" id="ARBA00022833"/>
    </source>
</evidence>
<dbReference type="Pfam" id="PF21704">
    <property type="entry name" value="POLH-Rev1_HhH"/>
    <property type="match status" value="1"/>
</dbReference>
<dbReference type="Pfam" id="PF00817">
    <property type="entry name" value="IMS"/>
    <property type="match status" value="1"/>
</dbReference>
<feature type="domain" description="UBZ3-type" evidence="20">
    <location>
        <begin position="912"/>
        <end position="946"/>
    </location>
</feature>
<feature type="region of interest" description="Disordered" evidence="18">
    <location>
        <begin position="653"/>
        <end position="679"/>
    </location>
</feature>
<dbReference type="GO" id="GO:0009411">
    <property type="term" value="P:response to UV"/>
    <property type="evidence" value="ECO:0007669"/>
    <property type="project" value="UniProtKB-ARBA"/>
</dbReference>
<dbReference type="GO" id="GO:0005657">
    <property type="term" value="C:replication fork"/>
    <property type="evidence" value="ECO:0007669"/>
    <property type="project" value="TreeGrafter"/>
</dbReference>
<dbReference type="GO" id="GO:0006281">
    <property type="term" value="P:DNA repair"/>
    <property type="evidence" value="ECO:0007669"/>
    <property type="project" value="UniProtKB-KW"/>
</dbReference>
<dbReference type="Gene3D" id="3.30.1490.100">
    <property type="entry name" value="DNA polymerase, Y-family, little finger domain"/>
    <property type="match status" value="1"/>
</dbReference>
<keyword evidence="13" id="KW-0832">Ubl conjugation</keyword>
<dbReference type="Pfam" id="PF11799">
    <property type="entry name" value="IMS_C"/>
    <property type="match status" value="1"/>
</dbReference>
<dbReference type="GO" id="GO:0042276">
    <property type="term" value="P:error-prone translesion synthesis"/>
    <property type="evidence" value="ECO:0007669"/>
    <property type="project" value="TreeGrafter"/>
</dbReference>
<dbReference type="GO" id="GO:0035861">
    <property type="term" value="C:site of double-strand break"/>
    <property type="evidence" value="ECO:0007669"/>
    <property type="project" value="TreeGrafter"/>
</dbReference>
<dbReference type="InterPro" id="IPR043128">
    <property type="entry name" value="Rev_trsase/Diguanyl_cyclase"/>
</dbReference>
<evidence type="ECO:0000256" key="3">
    <source>
        <dbReference type="ARBA" id="ARBA00004123"/>
    </source>
</evidence>
<dbReference type="GO" id="GO:0003684">
    <property type="term" value="F:damaged DNA binding"/>
    <property type="evidence" value="ECO:0007669"/>
    <property type="project" value="InterPro"/>
</dbReference>
<dbReference type="SUPFAM" id="SSF56672">
    <property type="entry name" value="DNA/RNA polymerases"/>
    <property type="match status" value="1"/>
</dbReference>
<dbReference type="EMBL" id="OE184096">
    <property type="protein sequence ID" value="CAD7576312.1"/>
    <property type="molecule type" value="Genomic_DNA"/>
</dbReference>
<dbReference type="Gene3D" id="3.30.70.270">
    <property type="match status" value="1"/>
</dbReference>
<dbReference type="PROSITE" id="PS51907">
    <property type="entry name" value="ZF_UBZ3"/>
    <property type="match status" value="1"/>
</dbReference>
<dbReference type="InterPro" id="IPR001126">
    <property type="entry name" value="UmuC"/>
</dbReference>
<evidence type="ECO:0000256" key="7">
    <source>
        <dbReference type="ARBA" id="ARBA00022695"/>
    </source>
</evidence>
<comment type="cofactor">
    <cofactor evidence="2">
        <name>Mg(2+)</name>
        <dbReference type="ChEBI" id="CHEBI:18420"/>
    </cofactor>
</comment>
<keyword evidence="6" id="KW-0808">Transferase</keyword>
<evidence type="ECO:0000256" key="12">
    <source>
        <dbReference type="ARBA" id="ARBA00022842"/>
    </source>
</evidence>
<dbReference type="EC" id="2.7.7.7" evidence="5"/>
<evidence type="ECO:0000256" key="4">
    <source>
        <dbReference type="ARBA" id="ARBA00010945"/>
    </source>
</evidence>
<keyword evidence="15" id="KW-0539">Nucleus</keyword>
<keyword evidence="8" id="KW-0479">Metal-binding</keyword>
<reference evidence="21" key="1">
    <citation type="submission" date="2020-11" db="EMBL/GenBank/DDBJ databases">
        <authorList>
            <person name="Tran Van P."/>
        </authorList>
    </citation>
    <scope>NUCLEOTIDE SEQUENCE</scope>
</reference>
<evidence type="ECO:0000256" key="6">
    <source>
        <dbReference type="ARBA" id="ARBA00022679"/>
    </source>
</evidence>
<dbReference type="GO" id="GO:0008270">
    <property type="term" value="F:zinc ion binding"/>
    <property type="evidence" value="ECO:0007669"/>
    <property type="project" value="UniProtKB-KW"/>
</dbReference>
<accession>A0A7R9JBV7</accession>
<keyword evidence="9" id="KW-0227">DNA damage</keyword>
<dbReference type="InterPro" id="IPR043502">
    <property type="entry name" value="DNA/RNA_pol_sf"/>
</dbReference>
<proteinExistence type="inferred from homology"/>
<keyword evidence="7" id="KW-0548">Nucleotidyltransferase</keyword>
<name>A0A7R9JBV7_TIMCA</name>
<keyword evidence="12" id="KW-0460">Magnesium</keyword>
<comment type="catalytic activity">
    <reaction evidence="17">
        <text>DNA(n) + a 2'-deoxyribonucleoside 5'-triphosphate = DNA(n+1) + diphosphate</text>
        <dbReference type="Rhea" id="RHEA:22508"/>
        <dbReference type="Rhea" id="RHEA-COMP:17339"/>
        <dbReference type="Rhea" id="RHEA-COMP:17340"/>
        <dbReference type="ChEBI" id="CHEBI:33019"/>
        <dbReference type="ChEBI" id="CHEBI:61560"/>
        <dbReference type="ChEBI" id="CHEBI:173112"/>
        <dbReference type="EC" id="2.7.7.7"/>
    </reaction>
</comment>
<dbReference type="AlphaFoldDB" id="A0A7R9JBV7"/>
<dbReference type="Gene3D" id="1.10.150.20">
    <property type="entry name" value="5' to 3' exonuclease, C-terminal subdomain"/>
    <property type="match status" value="1"/>
</dbReference>
<dbReference type="FunFam" id="3.30.1490.100:FF:000007">
    <property type="entry name" value="DNA polymerase eta"/>
    <property type="match status" value="1"/>
</dbReference>
<organism evidence="21">
    <name type="scientific">Timema californicum</name>
    <name type="common">California timema</name>
    <name type="synonym">Walking stick</name>
    <dbReference type="NCBI Taxonomy" id="61474"/>
    <lineage>
        <taxon>Eukaryota</taxon>
        <taxon>Metazoa</taxon>
        <taxon>Ecdysozoa</taxon>
        <taxon>Arthropoda</taxon>
        <taxon>Hexapoda</taxon>
        <taxon>Insecta</taxon>
        <taxon>Pterygota</taxon>
        <taxon>Neoptera</taxon>
        <taxon>Polyneoptera</taxon>
        <taxon>Phasmatodea</taxon>
        <taxon>Timematodea</taxon>
        <taxon>Timematoidea</taxon>
        <taxon>Timematidae</taxon>
        <taxon>Timema</taxon>
    </lineage>
</organism>
<comment type="similarity">
    <text evidence="4">Belongs to the DNA polymerase type-Y family.</text>
</comment>
<dbReference type="GO" id="GO:0005634">
    <property type="term" value="C:nucleus"/>
    <property type="evidence" value="ECO:0007669"/>
    <property type="project" value="UniProtKB-SubCell"/>
</dbReference>
<sequence>MRGESDIYKISLVSLGSLTAVQVATDTRKDPIMSRVLTYVLNVWPDVVPDEGEIHCFTIFHFSPGELVWVHSVTHSKLKAVPVEVQHRVSTVETFCSVSESVWPPSSLVKLIARGHPSNNSLWTSDMDCFFCQVEERLDPSLKGKPMAVVQYNQIIAVNYEARAFGVSRHHRGDAAKQKCKDIILVSVPSDRGKADGSKYRDAGREVIDVLCQFSDCVERASVDEAYLDITRAVEKRLKEITEVQPFQLANTFDLVQMRLAVGAVLIEEIREAVYKQTSFRCSAGIAHNKILGKLVCGLHKPNRQTVLPHSGVESLYQTLPIKKIRSLGGKFGDEVVNQLGCKLMADLARFTEKQLQQKFDDKTGTWLYNIARGIDHEPVTQRLVAKSIGCCKKFPGKQALGTREGVEKWLLELASEVSGRLAKDFKENKRRAQLLTVSYSQDIDGKTVSSSRSGTLSSYEPPKIKEEALELIKKSNATPSTLFWNPPVKFLGISVGKFVKESLLQTKKIDSFFKTGLNKGNLSSKNNAEQLEHLEHSKPTHSRDIVYDKNNMEEHFIDAQEEMSKCLGGLEVCSKSSESAIVFNENQSLHCNFVKDDQISSLAIADRANINSVSRKTKNCNYEDVSSSKASSTTKHLNKIKEKEKICYSVNQNENDDESKDTQHSTLMPASSSKDDIHDTHLTKKLKVTNEDPQPSTSFSLDNDNEGAFISLDEIFPRLSQADRSILELLPSTMQKEYLAMTTKKNSCKTTSQKSLETKSLDDLNLSSSQLLKEVIVEADIHANNESIVSNSRLFSFLNKEDTPNYSKHLERSRTSEEVNPFQNKNKNFNKHVDIRECREDSIDSITFDPRVNLVQDESFSKIKFDTKSNNNSDVENEIPEINSNIESVNSSINIVSEESNESPLEVDENYQLVKEMCAQCNKLIPLLDFSEHLDFHSAQDLHRQLNSASGINGGHPKPTSNQGTSIKDAVNKKKRGRVSRKQNTLIADKKIRSITSFFVPK</sequence>
<dbReference type="PROSITE" id="PS50173">
    <property type="entry name" value="UMUC"/>
    <property type="match status" value="1"/>
</dbReference>
<evidence type="ECO:0000256" key="17">
    <source>
        <dbReference type="ARBA" id="ARBA00049244"/>
    </source>
</evidence>
<dbReference type="InterPro" id="IPR017961">
    <property type="entry name" value="DNA_pol_Y-fam_little_finger"/>
</dbReference>
<evidence type="ECO:0000256" key="15">
    <source>
        <dbReference type="ARBA" id="ARBA00023242"/>
    </source>
</evidence>
<evidence type="ECO:0000259" key="19">
    <source>
        <dbReference type="PROSITE" id="PS50173"/>
    </source>
</evidence>
<dbReference type="Gene3D" id="3.40.1170.60">
    <property type="match status" value="1"/>
</dbReference>
<keyword evidence="10" id="KW-0863">Zinc-finger</keyword>
<dbReference type="SUPFAM" id="SSF100879">
    <property type="entry name" value="Lesion bypass DNA polymerase (Y-family), little finger domain"/>
    <property type="match status" value="1"/>
</dbReference>
<dbReference type="GO" id="GO:0003887">
    <property type="term" value="F:DNA-directed DNA polymerase activity"/>
    <property type="evidence" value="ECO:0007669"/>
    <property type="project" value="UniProtKB-EC"/>
</dbReference>
<evidence type="ECO:0000256" key="14">
    <source>
        <dbReference type="ARBA" id="ARBA00023204"/>
    </source>
</evidence>
<evidence type="ECO:0000256" key="2">
    <source>
        <dbReference type="ARBA" id="ARBA00001946"/>
    </source>
</evidence>
<evidence type="ECO:0000256" key="1">
    <source>
        <dbReference type="ARBA" id="ARBA00001936"/>
    </source>
</evidence>
<gene>
    <name evidence="21" type="ORF">TCMB3V08_LOCUS8883</name>
</gene>
<feature type="region of interest" description="Disordered" evidence="18">
    <location>
        <begin position="948"/>
        <end position="984"/>
    </location>
</feature>
<evidence type="ECO:0000256" key="18">
    <source>
        <dbReference type="SAM" id="MobiDB-lite"/>
    </source>
</evidence>
<dbReference type="Pfam" id="PF18439">
    <property type="entry name" value="zf_UBZ"/>
    <property type="match status" value="1"/>
</dbReference>
<dbReference type="FunFam" id="3.40.1170.60:FF:000003">
    <property type="entry name" value="DNA polymerase eta"/>
    <property type="match status" value="1"/>
</dbReference>
<evidence type="ECO:0000256" key="9">
    <source>
        <dbReference type="ARBA" id="ARBA00022763"/>
    </source>
</evidence>
<dbReference type="InterPro" id="IPR036775">
    <property type="entry name" value="DNA_pol_Y-fam_lit_finger_sf"/>
</dbReference>
<evidence type="ECO:0000256" key="5">
    <source>
        <dbReference type="ARBA" id="ARBA00012417"/>
    </source>
</evidence>
<comment type="cofactor">
    <cofactor evidence="1">
        <name>Mn(2+)</name>
        <dbReference type="ChEBI" id="CHEBI:29035"/>
    </cofactor>
</comment>
<dbReference type="FunFam" id="1.10.150.20:FF:000014">
    <property type="entry name" value="Polymerase (DNA directed), eta"/>
    <property type="match status" value="1"/>
</dbReference>
<dbReference type="InterPro" id="IPR052230">
    <property type="entry name" value="DNA_polymerase_eta"/>
</dbReference>
<keyword evidence="11" id="KW-0862">Zinc</keyword>
<evidence type="ECO:0000313" key="21">
    <source>
        <dbReference type="EMBL" id="CAD7576312.1"/>
    </source>
</evidence>
<evidence type="ECO:0000256" key="8">
    <source>
        <dbReference type="ARBA" id="ARBA00022723"/>
    </source>
</evidence>
<evidence type="ECO:0000259" key="20">
    <source>
        <dbReference type="PROSITE" id="PS51907"/>
    </source>
</evidence>
<evidence type="ECO:0000256" key="16">
    <source>
        <dbReference type="ARBA" id="ARBA00044975"/>
    </source>
</evidence>
<feature type="domain" description="UmuC" evidence="19">
    <location>
        <begin position="122"/>
        <end position="329"/>
    </location>
</feature>
<protein>
    <recommendedName>
        <fullName evidence="16">DNA polymerase eta</fullName>
        <ecNumber evidence="5">2.7.7.7</ecNumber>
    </recommendedName>
</protein>
<dbReference type="PANTHER" id="PTHR45873">
    <property type="entry name" value="DNA POLYMERASE ETA"/>
    <property type="match status" value="1"/>
</dbReference>
<keyword evidence="14" id="KW-0234">DNA repair</keyword>
<dbReference type="InterPro" id="IPR041298">
    <property type="entry name" value="UBZ3"/>
</dbReference>
<comment type="subcellular location">
    <subcellularLocation>
        <location evidence="3">Nucleus</location>
    </subcellularLocation>
</comment>
<evidence type="ECO:0000256" key="13">
    <source>
        <dbReference type="ARBA" id="ARBA00022843"/>
    </source>
</evidence>
<evidence type="ECO:0000256" key="10">
    <source>
        <dbReference type="ARBA" id="ARBA00022771"/>
    </source>
</evidence>